<dbReference type="EMBL" id="LK932359">
    <property type="protein sequence ID" value="CDS83996.1"/>
    <property type="molecule type" value="Genomic_DNA"/>
</dbReference>
<evidence type="ECO:0000313" key="2">
    <source>
        <dbReference type="EMBL" id="CDS83996.1"/>
    </source>
</evidence>
<dbReference type="EMBL" id="LK932475">
    <property type="protein sequence ID" value="CDS83890.1"/>
    <property type="molecule type" value="Genomic_DNA"/>
</dbReference>
<proteinExistence type="predicted"/>
<accession>A0A069AVP7</accession>
<dbReference type="EMBL" id="LK933526">
    <property type="protein sequence ID" value="CDT81166.1"/>
    <property type="molecule type" value="Genomic_DNA"/>
</dbReference>
<protein>
    <submittedName>
        <fullName evidence="3">Uncharacterized protein</fullName>
    </submittedName>
</protein>
<reference evidence="3" key="1">
    <citation type="submission" date="2014-07" db="EMBL/GenBank/DDBJ databases">
        <authorList>
            <person name="Monot Marc"/>
        </authorList>
    </citation>
    <scope>NUCLEOTIDE SEQUENCE</scope>
    <source>
        <strain evidence="3">7032989</strain>
        <strain evidence="2">7032994</strain>
    </source>
</reference>
<dbReference type="AlphaFoldDB" id="A0A069AVP7"/>
<evidence type="ECO:0000313" key="1">
    <source>
        <dbReference type="EMBL" id="CDS83890.1"/>
    </source>
</evidence>
<organism evidence="3">
    <name type="scientific">Clostridioides difficile</name>
    <name type="common">Peptoclostridium difficile</name>
    <dbReference type="NCBI Taxonomy" id="1496"/>
    <lineage>
        <taxon>Bacteria</taxon>
        <taxon>Bacillati</taxon>
        <taxon>Bacillota</taxon>
        <taxon>Clostridia</taxon>
        <taxon>Peptostreptococcales</taxon>
        <taxon>Peptostreptococcaceae</taxon>
        <taxon>Clostridioides</taxon>
    </lineage>
</organism>
<evidence type="ECO:0000313" key="3">
    <source>
        <dbReference type="EMBL" id="CDT81166.1"/>
    </source>
</evidence>
<name>A0A069AVP7_CLODI</name>
<sequence length="20" mass="2270">MEYYQAVVISINQSAPDDLN</sequence>
<gene>
    <name evidence="3" type="ORF">BN1095_820001</name>
    <name evidence="1" type="ORF">BN1096_250013</name>
    <name evidence="2" type="ORF">BN1097_240012</name>
</gene>